<dbReference type="InterPro" id="IPR003313">
    <property type="entry name" value="AraC-bd"/>
</dbReference>
<dbReference type="Gene3D" id="2.60.120.10">
    <property type="entry name" value="Jelly Rolls"/>
    <property type="match status" value="1"/>
</dbReference>
<dbReference type="SUPFAM" id="SSF51215">
    <property type="entry name" value="Regulatory protein AraC"/>
    <property type="match status" value="1"/>
</dbReference>
<feature type="domain" description="HTH araC/xylS-type" evidence="4">
    <location>
        <begin position="185"/>
        <end position="283"/>
    </location>
</feature>
<dbReference type="SMART" id="SM00342">
    <property type="entry name" value="HTH_ARAC"/>
    <property type="match status" value="1"/>
</dbReference>
<evidence type="ECO:0000259" key="4">
    <source>
        <dbReference type="PROSITE" id="PS01124"/>
    </source>
</evidence>
<evidence type="ECO:0000256" key="2">
    <source>
        <dbReference type="ARBA" id="ARBA00023125"/>
    </source>
</evidence>
<evidence type="ECO:0000256" key="3">
    <source>
        <dbReference type="ARBA" id="ARBA00023163"/>
    </source>
</evidence>
<accession>A0A363NTZ6</accession>
<dbReference type="RefSeq" id="WP_108634131.1">
    <property type="nucleotide sequence ID" value="NZ_QCXX01000003.1"/>
</dbReference>
<dbReference type="GO" id="GO:0043565">
    <property type="term" value="F:sequence-specific DNA binding"/>
    <property type="evidence" value="ECO:0007669"/>
    <property type="project" value="InterPro"/>
</dbReference>
<evidence type="ECO:0000313" key="5">
    <source>
        <dbReference type="EMBL" id="PUV24203.1"/>
    </source>
</evidence>
<dbReference type="PANTHER" id="PTHR43280">
    <property type="entry name" value="ARAC-FAMILY TRANSCRIPTIONAL REGULATOR"/>
    <property type="match status" value="1"/>
</dbReference>
<reference evidence="5 6" key="1">
    <citation type="submission" date="2018-04" db="EMBL/GenBank/DDBJ databases">
        <title>Sphingobacterium sp. M46 Genome.</title>
        <authorList>
            <person name="Cheng J."/>
            <person name="Li Y."/>
        </authorList>
    </citation>
    <scope>NUCLEOTIDE SEQUENCE [LARGE SCALE GENOMIC DNA]</scope>
    <source>
        <strain evidence="5 6">M46</strain>
    </source>
</reference>
<organism evidence="5 6">
    <name type="scientific">Sphingobacterium athyrii</name>
    <dbReference type="NCBI Taxonomy" id="2152717"/>
    <lineage>
        <taxon>Bacteria</taxon>
        <taxon>Pseudomonadati</taxon>
        <taxon>Bacteroidota</taxon>
        <taxon>Sphingobacteriia</taxon>
        <taxon>Sphingobacteriales</taxon>
        <taxon>Sphingobacteriaceae</taxon>
        <taxon>Sphingobacterium</taxon>
    </lineage>
</organism>
<dbReference type="SUPFAM" id="SSF46689">
    <property type="entry name" value="Homeodomain-like"/>
    <property type="match status" value="1"/>
</dbReference>
<keyword evidence="3" id="KW-0804">Transcription</keyword>
<keyword evidence="6" id="KW-1185">Reference proteome</keyword>
<dbReference type="Pfam" id="PF02311">
    <property type="entry name" value="AraC_binding"/>
    <property type="match status" value="1"/>
</dbReference>
<dbReference type="Pfam" id="PF12833">
    <property type="entry name" value="HTH_18"/>
    <property type="match status" value="1"/>
</dbReference>
<protein>
    <submittedName>
        <fullName evidence="5">AraC family transcriptional regulator</fullName>
    </submittedName>
</protein>
<dbReference type="OrthoDB" id="2585681at2"/>
<dbReference type="InterPro" id="IPR018060">
    <property type="entry name" value="HTH_AraC"/>
</dbReference>
<proteinExistence type="predicted"/>
<dbReference type="Proteomes" id="UP000250831">
    <property type="component" value="Unassembled WGS sequence"/>
</dbReference>
<dbReference type="InterPro" id="IPR009057">
    <property type="entry name" value="Homeodomain-like_sf"/>
</dbReference>
<dbReference type="PROSITE" id="PS01124">
    <property type="entry name" value="HTH_ARAC_FAMILY_2"/>
    <property type="match status" value="1"/>
</dbReference>
<gene>
    <name evidence="5" type="ORF">DCO56_12645</name>
</gene>
<dbReference type="InterPro" id="IPR014710">
    <property type="entry name" value="RmlC-like_jellyroll"/>
</dbReference>
<dbReference type="GO" id="GO:0003700">
    <property type="term" value="F:DNA-binding transcription factor activity"/>
    <property type="evidence" value="ECO:0007669"/>
    <property type="project" value="InterPro"/>
</dbReference>
<keyword evidence="2" id="KW-0238">DNA-binding</keyword>
<dbReference type="AlphaFoldDB" id="A0A363NTZ6"/>
<dbReference type="EMBL" id="QCXX01000003">
    <property type="protein sequence ID" value="PUV24203.1"/>
    <property type="molecule type" value="Genomic_DNA"/>
</dbReference>
<name>A0A363NTZ6_9SPHI</name>
<dbReference type="InterPro" id="IPR020449">
    <property type="entry name" value="Tscrpt_reg_AraC-type_HTH"/>
</dbReference>
<dbReference type="Gene3D" id="1.10.10.60">
    <property type="entry name" value="Homeodomain-like"/>
    <property type="match status" value="1"/>
</dbReference>
<comment type="caution">
    <text evidence="5">The sequence shown here is derived from an EMBL/GenBank/DDBJ whole genome shotgun (WGS) entry which is preliminary data.</text>
</comment>
<evidence type="ECO:0000313" key="6">
    <source>
        <dbReference type="Proteomes" id="UP000250831"/>
    </source>
</evidence>
<evidence type="ECO:0000256" key="1">
    <source>
        <dbReference type="ARBA" id="ARBA00023015"/>
    </source>
</evidence>
<dbReference type="PANTHER" id="PTHR43280:SF32">
    <property type="entry name" value="TRANSCRIPTIONAL REGULATORY PROTEIN"/>
    <property type="match status" value="1"/>
</dbReference>
<sequence>MKRDNKHIPINNLTDNPQVGILVKRRKFQKDLPDDSEHIAHRHDEHLFLVIESGEIQLELDFQQYILRQNTVAYIHPSQVHRILDLQHSSFAIIGISSVHIKDEYFNILEQLFLPAKPIFVSGEHAKILSGTVELCESIYNSTVDRAYSSLLSDYLNAFIGLYVSQYLRNVQSSEKSNRYQIVTKAFRELLEKHFSNMKKPGEYANILNISPSYLRECVRIATGMSVTDHIQNRIILEAKRLLCHSKKTIKEIAIYLGYDDHSYFSRLFKKAVGITAHEFRNENHLF</sequence>
<dbReference type="PRINTS" id="PR00032">
    <property type="entry name" value="HTHARAC"/>
</dbReference>
<dbReference type="InterPro" id="IPR037923">
    <property type="entry name" value="HTH-like"/>
</dbReference>
<keyword evidence="1" id="KW-0805">Transcription regulation</keyword>